<evidence type="ECO:0000313" key="2">
    <source>
        <dbReference type="EMBL" id="GFR96427.1"/>
    </source>
</evidence>
<keyword evidence="1" id="KW-0732">Signal</keyword>
<dbReference type="PANTHER" id="PTHR31389:SF4">
    <property type="entry name" value="LD39211P"/>
    <property type="match status" value="1"/>
</dbReference>
<dbReference type="PANTHER" id="PTHR31389">
    <property type="entry name" value="LD39211P"/>
    <property type="match status" value="1"/>
</dbReference>
<reference evidence="2 3" key="1">
    <citation type="journal article" date="2021" name="Elife">
        <title>Chloroplast acquisition without the gene transfer in kleptoplastic sea slugs, Plakobranchus ocellatus.</title>
        <authorList>
            <person name="Maeda T."/>
            <person name="Takahashi S."/>
            <person name="Yoshida T."/>
            <person name="Shimamura S."/>
            <person name="Takaki Y."/>
            <person name="Nagai Y."/>
            <person name="Toyoda A."/>
            <person name="Suzuki Y."/>
            <person name="Arimoto A."/>
            <person name="Ishii H."/>
            <person name="Satoh N."/>
            <person name="Nishiyama T."/>
            <person name="Hasebe M."/>
            <person name="Maruyama T."/>
            <person name="Minagawa J."/>
            <person name="Obokata J."/>
            <person name="Shigenobu S."/>
        </authorList>
    </citation>
    <scope>NUCLEOTIDE SEQUENCE [LARGE SCALE GENOMIC DNA]</scope>
</reference>
<dbReference type="InterPro" id="IPR012444">
    <property type="entry name" value="DUF1647"/>
</dbReference>
<dbReference type="EMBL" id="BMAT01012661">
    <property type="protein sequence ID" value="GFR96427.1"/>
    <property type="molecule type" value="Genomic_DNA"/>
</dbReference>
<dbReference type="Proteomes" id="UP000762676">
    <property type="component" value="Unassembled WGS sequence"/>
</dbReference>
<protein>
    <submittedName>
        <fullName evidence="2">Uncharacterized protein</fullName>
    </submittedName>
</protein>
<organism evidence="2 3">
    <name type="scientific">Elysia marginata</name>
    <dbReference type="NCBI Taxonomy" id="1093978"/>
    <lineage>
        <taxon>Eukaryota</taxon>
        <taxon>Metazoa</taxon>
        <taxon>Spiralia</taxon>
        <taxon>Lophotrochozoa</taxon>
        <taxon>Mollusca</taxon>
        <taxon>Gastropoda</taxon>
        <taxon>Heterobranchia</taxon>
        <taxon>Euthyneura</taxon>
        <taxon>Panpulmonata</taxon>
        <taxon>Sacoglossa</taxon>
        <taxon>Placobranchoidea</taxon>
        <taxon>Plakobranchidae</taxon>
        <taxon>Elysia</taxon>
    </lineage>
</organism>
<feature type="chain" id="PRO_5043685762" evidence="1">
    <location>
        <begin position="26"/>
        <end position="425"/>
    </location>
</feature>
<proteinExistence type="predicted"/>
<evidence type="ECO:0000313" key="3">
    <source>
        <dbReference type="Proteomes" id="UP000762676"/>
    </source>
</evidence>
<name>A0AAV4HE28_9GAST</name>
<feature type="signal peptide" evidence="1">
    <location>
        <begin position="1"/>
        <end position="25"/>
    </location>
</feature>
<accession>A0AAV4HE28</accession>
<keyword evidence="3" id="KW-1185">Reference proteome</keyword>
<comment type="caution">
    <text evidence="2">The sequence shown here is derived from an EMBL/GenBank/DDBJ whole genome shotgun (WGS) entry which is preliminary data.</text>
</comment>
<sequence>MFSSLMKNGRLQVLLFLCCLLFVLACLLFAQPGPRRWTASVNMENLKDDEGFETKVSKEIFYQPSSSEKNFSEPILTNVSDLTQLLRERLALPNDALKITHKGACEGHETDVQPCSKEGCPALSAKPLEKRIKDLVLSPQFQLNDDQLRNILRVVRDVPETDIIIATASSSNHFKEMQAMFKALHSTVYPKLTNFTVVVFDIGLKKRQRKLTEKYCRCRVLTFPFKLFPPHVRELHCYGWKAIMIRGLITKARKLLIWQDTSIRWTDEFLSVFHRAMVFGQQFLESMHGARLTSHTLPQMFAYMGEESCQYFAYRETQCGFQVLKHDPLVIQAILNPWTRCALEQSCMCPVVPESVIRCSKSVSSFEPRCHRFDQSAMSIILSKLYAADRYRFAVPEYSNKNPKYVSIKRGDRLDDYFSRDGSLQ</sequence>
<gene>
    <name evidence="2" type="ORF">ElyMa_006297700</name>
</gene>
<dbReference type="Pfam" id="PF07801">
    <property type="entry name" value="DUF1647"/>
    <property type="match status" value="1"/>
</dbReference>
<dbReference type="PROSITE" id="PS51257">
    <property type="entry name" value="PROKAR_LIPOPROTEIN"/>
    <property type="match status" value="1"/>
</dbReference>
<evidence type="ECO:0000256" key="1">
    <source>
        <dbReference type="SAM" id="SignalP"/>
    </source>
</evidence>
<dbReference type="AlphaFoldDB" id="A0AAV4HE28"/>